<dbReference type="PRINTS" id="PR00598">
    <property type="entry name" value="HTHMARR"/>
</dbReference>
<keyword evidence="2" id="KW-0238">DNA-binding</keyword>
<dbReference type="PROSITE" id="PS50995">
    <property type="entry name" value="HTH_MARR_2"/>
    <property type="match status" value="1"/>
</dbReference>
<dbReference type="InterPro" id="IPR036390">
    <property type="entry name" value="WH_DNA-bd_sf"/>
</dbReference>
<evidence type="ECO:0000313" key="5">
    <source>
        <dbReference type="Proteomes" id="UP000486903"/>
    </source>
</evidence>
<dbReference type="InterPro" id="IPR036388">
    <property type="entry name" value="WH-like_DNA-bd_sf"/>
</dbReference>
<gene>
    <name evidence="4" type="ORF">FDG31_04050</name>
</gene>
<protein>
    <submittedName>
        <fullName evidence="4">MarR family transcriptional regulator</fullName>
    </submittedName>
</protein>
<evidence type="ECO:0000313" key="4">
    <source>
        <dbReference type="EMBL" id="NFV25345.1"/>
    </source>
</evidence>
<name>A0A6B4JKQ6_CLOBO</name>
<dbReference type="SMART" id="SM00347">
    <property type="entry name" value="HTH_MARR"/>
    <property type="match status" value="1"/>
</dbReference>
<comment type="caution">
    <text evidence="4">The sequence shown here is derived from an EMBL/GenBank/DDBJ whole genome shotgun (WGS) entry which is preliminary data.</text>
</comment>
<reference evidence="4 5" key="1">
    <citation type="submission" date="2019-04" db="EMBL/GenBank/DDBJ databases">
        <title>Genome sequencing of Clostridium botulinum Groups I-IV and Clostridium butyricum.</title>
        <authorList>
            <person name="Brunt J."/>
            <person name="Van Vliet A.H.M."/>
            <person name="Stringer S.C."/>
            <person name="Carter A.T."/>
            <person name="Peck M.W."/>
        </authorList>
    </citation>
    <scope>NUCLEOTIDE SEQUENCE [LARGE SCALE GENOMIC DNA]</scope>
    <source>
        <strain evidence="4 5">BL81</strain>
    </source>
</reference>
<evidence type="ECO:0000256" key="3">
    <source>
        <dbReference type="ARBA" id="ARBA00023163"/>
    </source>
</evidence>
<keyword evidence="1" id="KW-0805">Transcription regulation</keyword>
<sequence length="139" mass="16099">MYNNKIFRNTQGYLDKALKKYDLSSGAYPYLMVLEKNEGISQICISKEIGNDRAMSARTINKLVESEFVYRVQDEKDSRAYKLYLTSKAKEIIPLVRSEIQKLIGLITEDLTEDEKNIAMKILKSIFEKTVYLKNGENK</sequence>
<organism evidence="4 5">
    <name type="scientific">Clostridium botulinum</name>
    <dbReference type="NCBI Taxonomy" id="1491"/>
    <lineage>
        <taxon>Bacteria</taxon>
        <taxon>Bacillati</taxon>
        <taxon>Bacillota</taxon>
        <taxon>Clostridia</taxon>
        <taxon>Eubacteriales</taxon>
        <taxon>Clostridiaceae</taxon>
        <taxon>Clostridium</taxon>
    </lineage>
</organism>
<dbReference type="RefSeq" id="WP_003370915.1">
    <property type="nucleotide sequence ID" value="NZ_JACBBA010000002.1"/>
</dbReference>
<dbReference type="Gene3D" id="1.10.10.10">
    <property type="entry name" value="Winged helix-like DNA-binding domain superfamily/Winged helix DNA-binding domain"/>
    <property type="match status" value="1"/>
</dbReference>
<dbReference type="GO" id="GO:0003700">
    <property type="term" value="F:DNA-binding transcription factor activity"/>
    <property type="evidence" value="ECO:0007669"/>
    <property type="project" value="InterPro"/>
</dbReference>
<dbReference type="EMBL" id="SXFB01000002">
    <property type="protein sequence ID" value="NFV25345.1"/>
    <property type="molecule type" value="Genomic_DNA"/>
</dbReference>
<evidence type="ECO:0000256" key="2">
    <source>
        <dbReference type="ARBA" id="ARBA00023125"/>
    </source>
</evidence>
<evidence type="ECO:0000256" key="1">
    <source>
        <dbReference type="ARBA" id="ARBA00023015"/>
    </source>
</evidence>
<dbReference type="PANTHER" id="PTHR42756:SF2">
    <property type="entry name" value="MARR FAMILY REGULATORY PROTEIN"/>
    <property type="match status" value="1"/>
</dbReference>
<dbReference type="GO" id="GO:0003677">
    <property type="term" value="F:DNA binding"/>
    <property type="evidence" value="ECO:0007669"/>
    <property type="project" value="UniProtKB-KW"/>
</dbReference>
<dbReference type="AlphaFoldDB" id="A0A6B4JKQ6"/>
<keyword evidence="3" id="KW-0804">Transcription</keyword>
<dbReference type="Pfam" id="PF01047">
    <property type="entry name" value="MarR"/>
    <property type="match status" value="1"/>
</dbReference>
<dbReference type="Proteomes" id="UP000486903">
    <property type="component" value="Unassembled WGS sequence"/>
</dbReference>
<dbReference type="PANTHER" id="PTHR42756">
    <property type="entry name" value="TRANSCRIPTIONAL REGULATOR, MARR"/>
    <property type="match status" value="1"/>
</dbReference>
<proteinExistence type="predicted"/>
<accession>A0A6B4JKQ6</accession>
<dbReference type="InterPro" id="IPR000835">
    <property type="entry name" value="HTH_MarR-typ"/>
</dbReference>
<dbReference type="SUPFAM" id="SSF46785">
    <property type="entry name" value="Winged helix' DNA-binding domain"/>
    <property type="match status" value="1"/>
</dbReference>